<reference evidence="1 2" key="1">
    <citation type="submission" date="2019-12" db="EMBL/GenBank/DDBJ databases">
        <title>Rhizobium genotypes associated with high levels of biological nitrogen fixation by grain legumes in a temperate-maritime cropping system.</title>
        <authorList>
            <person name="Maluk M."/>
            <person name="Francesc Ferrando Molina F."/>
            <person name="Lopez Del Egido L."/>
            <person name="Lafos M."/>
            <person name="Langarica-Fuentes A."/>
            <person name="Gebre Yohannes G."/>
            <person name="Young M.W."/>
            <person name="Martin P."/>
            <person name="Gantlett R."/>
            <person name="Kenicer G."/>
            <person name="Hawes C."/>
            <person name="Begg G.S."/>
            <person name="Quilliam R.S."/>
            <person name="Squire G.R."/>
            <person name="Poole P.S."/>
            <person name="Young P.W."/>
            <person name="Iannetta P.M."/>
            <person name="James E.K."/>
        </authorList>
    </citation>
    <scope>NUCLEOTIDE SEQUENCE [LARGE SCALE GENOMIC DNA]</scope>
    <source>
        <strain evidence="1 2">JHI1118</strain>
    </source>
</reference>
<sequence>MTLTSHDVTAVLGPVDEALLAEIVATGATPTELSEAWAWAWINSDEALIGEGRHLPAGTVAALVDLLSTDQEDWEE</sequence>
<comment type="caution">
    <text evidence="1">The sequence shown here is derived from an EMBL/GenBank/DDBJ whole genome shotgun (WGS) entry which is preliminary data.</text>
</comment>
<accession>A0A6L9U4A5</accession>
<dbReference type="AlphaFoldDB" id="A0A6L9U4A5"/>
<dbReference type="RefSeq" id="WP_163985512.1">
    <property type="nucleotide sequence ID" value="NZ_WUEY01000002.1"/>
</dbReference>
<evidence type="ECO:0000313" key="1">
    <source>
        <dbReference type="EMBL" id="NEI69086.1"/>
    </source>
</evidence>
<dbReference type="EMBL" id="WUEY01000002">
    <property type="protein sequence ID" value="NEI69086.1"/>
    <property type="molecule type" value="Genomic_DNA"/>
</dbReference>
<organism evidence="1 2">
    <name type="scientific">Rhizobium lusitanum</name>
    <dbReference type="NCBI Taxonomy" id="293958"/>
    <lineage>
        <taxon>Bacteria</taxon>
        <taxon>Pseudomonadati</taxon>
        <taxon>Pseudomonadota</taxon>
        <taxon>Alphaproteobacteria</taxon>
        <taxon>Hyphomicrobiales</taxon>
        <taxon>Rhizobiaceae</taxon>
        <taxon>Rhizobium/Agrobacterium group</taxon>
        <taxon>Rhizobium</taxon>
    </lineage>
</organism>
<gene>
    <name evidence="1" type="ORF">GR212_05825</name>
</gene>
<evidence type="ECO:0000313" key="2">
    <source>
        <dbReference type="Proteomes" id="UP000483035"/>
    </source>
</evidence>
<name>A0A6L9U4A5_9HYPH</name>
<protein>
    <submittedName>
        <fullName evidence="1">Uncharacterized protein</fullName>
    </submittedName>
</protein>
<proteinExistence type="predicted"/>
<dbReference type="Proteomes" id="UP000483035">
    <property type="component" value="Unassembled WGS sequence"/>
</dbReference>